<name>A0ABS8AP09_9BACT</name>
<evidence type="ECO:0000256" key="1">
    <source>
        <dbReference type="SAM" id="SignalP"/>
    </source>
</evidence>
<keyword evidence="3" id="KW-1185">Reference proteome</keyword>
<accession>A0ABS8AP09</accession>
<dbReference type="PROSITE" id="PS51257">
    <property type="entry name" value="PROKAR_LIPOPROTEIN"/>
    <property type="match status" value="1"/>
</dbReference>
<sequence length="197" mass="21378">MKRIVFGLFLLLASGGALTSCKEESLLPAPAAESVPAIFPQLTPGKDFYNVDTTKAVPSSVRNQPVFEFTINPGQDRDLKIDHVEVFKSYRRGSVVGPRVKVGDYSSFPATITINSKDVLVGLQRLSDGKLLAVRPTNPNAFNNLLLAGDAIVFTFDIVVTDGRRIMLTSLNEFNAPTGTQTLPPYAAIAVFRKPLP</sequence>
<organism evidence="2 3">
    <name type="scientific">Hymenobacter lucidus</name>
    <dbReference type="NCBI Taxonomy" id="2880930"/>
    <lineage>
        <taxon>Bacteria</taxon>
        <taxon>Pseudomonadati</taxon>
        <taxon>Bacteroidota</taxon>
        <taxon>Cytophagia</taxon>
        <taxon>Cytophagales</taxon>
        <taxon>Hymenobacteraceae</taxon>
        <taxon>Hymenobacter</taxon>
    </lineage>
</organism>
<feature type="signal peptide" evidence="1">
    <location>
        <begin position="1"/>
        <end position="19"/>
    </location>
</feature>
<dbReference type="Proteomes" id="UP001165296">
    <property type="component" value="Unassembled WGS sequence"/>
</dbReference>
<proteinExistence type="predicted"/>
<evidence type="ECO:0000313" key="2">
    <source>
        <dbReference type="EMBL" id="MCB2407494.1"/>
    </source>
</evidence>
<keyword evidence="1" id="KW-0732">Signal</keyword>
<evidence type="ECO:0008006" key="4">
    <source>
        <dbReference type="Google" id="ProtNLM"/>
    </source>
</evidence>
<dbReference type="EMBL" id="JAJADR010000001">
    <property type="protein sequence ID" value="MCB2407494.1"/>
    <property type="molecule type" value="Genomic_DNA"/>
</dbReference>
<gene>
    <name evidence="2" type="ORF">LGH74_05860</name>
</gene>
<comment type="caution">
    <text evidence="2">The sequence shown here is derived from an EMBL/GenBank/DDBJ whole genome shotgun (WGS) entry which is preliminary data.</text>
</comment>
<protein>
    <recommendedName>
        <fullName evidence="4">DUF4840 domain-containing protein</fullName>
    </recommendedName>
</protein>
<evidence type="ECO:0000313" key="3">
    <source>
        <dbReference type="Proteomes" id="UP001165296"/>
    </source>
</evidence>
<feature type="chain" id="PRO_5045640245" description="DUF4840 domain-containing protein" evidence="1">
    <location>
        <begin position="20"/>
        <end position="197"/>
    </location>
</feature>
<dbReference type="RefSeq" id="WP_226173309.1">
    <property type="nucleotide sequence ID" value="NZ_JAJADR010000001.1"/>
</dbReference>
<reference evidence="2" key="1">
    <citation type="submission" date="2021-10" db="EMBL/GenBank/DDBJ databases">
        <authorList>
            <person name="Dean J.D."/>
            <person name="Kim M.K."/>
            <person name="Newey C.N."/>
            <person name="Stoker T.S."/>
            <person name="Thompson D.W."/>
            <person name="Grose J.H."/>
        </authorList>
    </citation>
    <scope>NUCLEOTIDE SEQUENCE</scope>
    <source>
        <strain evidence="2">BT178</strain>
    </source>
</reference>